<dbReference type="InterPro" id="IPR015943">
    <property type="entry name" value="WD40/YVTN_repeat-like_dom_sf"/>
</dbReference>
<comment type="caution">
    <text evidence="5">The sequence shown here is derived from an EMBL/GenBank/DDBJ whole genome shotgun (WGS) entry which is preliminary data.</text>
</comment>
<keyword evidence="2" id="KW-0604">Photosystem II</keyword>
<dbReference type="InterPro" id="IPR028203">
    <property type="entry name" value="PSII_CF48-like_dom"/>
</dbReference>
<evidence type="ECO:0000256" key="1">
    <source>
        <dbReference type="ARBA" id="ARBA00022531"/>
    </source>
</evidence>
<keyword evidence="3" id="KW-0732">Signal</keyword>
<name>A0ABP7NJW4_9GAMM</name>
<feature type="domain" description="Photosynthesis system II assembly factor Ycf48/Hcf136-like" evidence="4">
    <location>
        <begin position="191"/>
        <end position="319"/>
    </location>
</feature>
<accession>A0ABP7NJW4</accession>
<protein>
    <submittedName>
        <fullName evidence="5">YCF48-related protein</fullName>
    </submittedName>
</protein>
<organism evidence="5 6">
    <name type="scientific">Allohahella marinimesophila</name>
    <dbReference type="NCBI Taxonomy" id="1054972"/>
    <lineage>
        <taxon>Bacteria</taxon>
        <taxon>Pseudomonadati</taxon>
        <taxon>Pseudomonadota</taxon>
        <taxon>Gammaproteobacteria</taxon>
        <taxon>Oceanospirillales</taxon>
        <taxon>Hahellaceae</taxon>
        <taxon>Allohahella</taxon>
    </lineage>
</organism>
<proteinExistence type="predicted"/>
<reference evidence="6" key="1">
    <citation type="journal article" date="2019" name="Int. J. Syst. Evol. Microbiol.">
        <title>The Global Catalogue of Microorganisms (GCM) 10K type strain sequencing project: providing services to taxonomists for standard genome sequencing and annotation.</title>
        <authorList>
            <consortium name="The Broad Institute Genomics Platform"/>
            <consortium name="The Broad Institute Genome Sequencing Center for Infectious Disease"/>
            <person name="Wu L."/>
            <person name="Ma J."/>
        </authorList>
    </citation>
    <scope>NUCLEOTIDE SEQUENCE [LARGE SCALE GENOMIC DNA]</scope>
    <source>
        <strain evidence="6">JCM 17555</strain>
    </source>
</reference>
<keyword evidence="6" id="KW-1185">Reference proteome</keyword>
<feature type="signal peptide" evidence="3">
    <location>
        <begin position="1"/>
        <end position="34"/>
    </location>
</feature>
<keyword evidence="1" id="KW-0602">Photosynthesis</keyword>
<evidence type="ECO:0000259" key="4">
    <source>
        <dbReference type="Pfam" id="PF14870"/>
    </source>
</evidence>
<dbReference type="Gene3D" id="2.130.10.10">
    <property type="entry name" value="YVTN repeat-like/Quinoprotein amine dehydrogenase"/>
    <property type="match status" value="2"/>
</dbReference>
<dbReference type="PANTHER" id="PTHR47199:SF2">
    <property type="entry name" value="PHOTOSYSTEM II STABILITY_ASSEMBLY FACTOR HCF136, CHLOROPLASTIC"/>
    <property type="match status" value="1"/>
</dbReference>
<evidence type="ECO:0000313" key="5">
    <source>
        <dbReference type="EMBL" id="GAA3948751.1"/>
    </source>
</evidence>
<dbReference type="Proteomes" id="UP001501337">
    <property type="component" value="Unassembled WGS sequence"/>
</dbReference>
<gene>
    <name evidence="5" type="ORF">GCM10022278_04950</name>
</gene>
<sequence>MSSATTAKFWLRKAGLGVSLATALASAMPAAAIAAEPLTKPAIQSDLVTSTLLIDVSSAGDRLVAVGQRGHIIYSDDGGKTWEQADVPVNVLLTAVHFPDAENGWAVGHSGIILHSSDSGRTWTKQFDGDDANELVITESKSIIEELEAALAAQEDGADADASAEDAGSMSELEIQLEDAQYNLEDAQEDAKLGPTKPLLDVWFQNSQRGFAVGSYGFFFKTEDGGETWQNYSGNIDNLDRFHLNAINQVAGGTIYIAGEGGIVFRSVDAGDTWQTMESPYDGSFFAVTGTGNVNEVLLLGLRGNMFLSTDNGESWDEVNSQTDATLTGGMAQSSGRIVVVGNSGVMLFSSDHGRTFRARIRDDRLSLTSAWIVNEDKVLITGESGVSIMNGISKI</sequence>
<dbReference type="RefSeq" id="WP_344802930.1">
    <property type="nucleotide sequence ID" value="NZ_BAABBO010000001.1"/>
</dbReference>
<dbReference type="Pfam" id="PF14870">
    <property type="entry name" value="PSII_BNR"/>
    <property type="match status" value="2"/>
</dbReference>
<dbReference type="EMBL" id="BAABBO010000001">
    <property type="protein sequence ID" value="GAA3948751.1"/>
    <property type="molecule type" value="Genomic_DNA"/>
</dbReference>
<evidence type="ECO:0000256" key="3">
    <source>
        <dbReference type="SAM" id="SignalP"/>
    </source>
</evidence>
<dbReference type="SUPFAM" id="SSF110296">
    <property type="entry name" value="Oligoxyloglucan reducing end-specific cellobiohydrolase"/>
    <property type="match status" value="1"/>
</dbReference>
<evidence type="ECO:0000256" key="2">
    <source>
        <dbReference type="ARBA" id="ARBA00023276"/>
    </source>
</evidence>
<feature type="chain" id="PRO_5045628035" evidence="3">
    <location>
        <begin position="35"/>
        <end position="396"/>
    </location>
</feature>
<evidence type="ECO:0000313" key="6">
    <source>
        <dbReference type="Proteomes" id="UP001501337"/>
    </source>
</evidence>
<dbReference type="CDD" id="cd15482">
    <property type="entry name" value="Sialidase_non-viral"/>
    <property type="match status" value="1"/>
</dbReference>
<dbReference type="PANTHER" id="PTHR47199">
    <property type="entry name" value="PHOTOSYSTEM II STABILITY/ASSEMBLY FACTOR HCF136, CHLOROPLASTIC"/>
    <property type="match status" value="1"/>
</dbReference>
<feature type="domain" description="Photosynthesis system II assembly factor Ycf48/Hcf136-like" evidence="4">
    <location>
        <begin position="46"/>
        <end position="125"/>
    </location>
</feature>